<keyword evidence="4" id="KW-1003">Cell membrane</keyword>
<dbReference type="CDD" id="cd06261">
    <property type="entry name" value="TM_PBP2"/>
    <property type="match status" value="1"/>
</dbReference>
<keyword evidence="9 11" id="KW-0472">Membrane</keyword>
<dbReference type="RefSeq" id="WP_345012524.1">
    <property type="nucleotide sequence ID" value="NZ_BAABFC010000012.1"/>
</dbReference>
<evidence type="ECO:0000256" key="10">
    <source>
        <dbReference type="ARBA" id="ARBA00040319"/>
    </source>
</evidence>
<comment type="subcellular location">
    <subcellularLocation>
        <location evidence="1">Cell inner membrane</location>
        <topology evidence="1">Multi-pass membrane protein</topology>
    </subcellularLocation>
</comment>
<dbReference type="Pfam" id="PF00528">
    <property type="entry name" value="BPD_transp_1"/>
    <property type="match status" value="1"/>
</dbReference>
<evidence type="ECO:0000256" key="2">
    <source>
        <dbReference type="ARBA" id="ARBA00010072"/>
    </source>
</evidence>
<dbReference type="InterPro" id="IPR010065">
    <property type="entry name" value="AA_ABC_transptr_permease_3TM"/>
</dbReference>
<evidence type="ECO:0000256" key="11">
    <source>
        <dbReference type="SAM" id="Phobius"/>
    </source>
</evidence>
<dbReference type="InterPro" id="IPR035906">
    <property type="entry name" value="MetI-like_sf"/>
</dbReference>
<dbReference type="Proteomes" id="UP001501321">
    <property type="component" value="Unassembled WGS sequence"/>
</dbReference>
<accession>A0ABP8Q913</accession>
<dbReference type="PANTHER" id="PTHR30614:SF10">
    <property type="entry name" value="ARGININE ABC TRANSPORTER PERMEASE PROTEIN ARTM"/>
    <property type="match status" value="1"/>
</dbReference>
<comment type="caution">
    <text evidence="13">The sequence shown here is derived from an EMBL/GenBank/DDBJ whole genome shotgun (WGS) entry which is preliminary data.</text>
</comment>
<evidence type="ECO:0000256" key="6">
    <source>
        <dbReference type="ARBA" id="ARBA00022692"/>
    </source>
</evidence>
<evidence type="ECO:0000256" key="3">
    <source>
        <dbReference type="ARBA" id="ARBA00022448"/>
    </source>
</evidence>
<feature type="transmembrane region" description="Helical" evidence="11">
    <location>
        <begin position="94"/>
        <end position="117"/>
    </location>
</feature>
<evidence type="ECO:0000313" key="13">
    <source>
        <dbReference type="EMBL" id="GAA4499442.1"/>
    </source>
</evidence>
<evidence type="ECO:0000313" key="14">
    <source>
        <dbReference type="Proteomes" id="UP001501321"/>
    </source>
</evidence>
<evidence type="ECO:0000256" key="9">
    <source>
        <dbReference type="ARBA" id="ARBA00023136"/>
    </source>
</evidence>
<evidence type="ECO:0000256" key="1">
    <source>
        <dbReference type="ARBA" id="ARBA00004429"/>
    </source>
</evidence>
<dbReference type="NCBIfam" id="TIGR01726">
    <property type="entry name" value="HEQRo_perm_3TM"/>
    <property type="match status" value="1"/>
</dbReference>
<feature type="transmembrane region" description="Helical" evidence="11">
    <location>
        <begin position="161"/>
        <end position="179"/>
    </location>
</feature>
<feature type="transmembrane region" description="Helical" evidence="11">
    <location>
        <begin position="191"/>
        <end position="212"/>
    </location>
</feature>
<evidence type="ECO:0000256" key="5">
    <source>
        <dbReference type="ARBA" id="ARBA00022519"/>
    </source>
</evidence>
<dbReference type="InterPro" id="IPR000515">
    <property type="entry name" value="MetI-like"/>
</dbReference>
<organism evidence="13 14">
    <name type="scientific">Pseudaeromonas paramecii</name>
    <dbReference type="NCBI Taxonomy" id="2138166"/>
    <lineage>
        <taxon>Bacteria</taxon>
        <taxon>Pseudomonadati</taxon>
        <taxon>Pseudomonadota</taxon>
        <taxon>Gammaproteobacteria</taxon>
        <taxon>Aeromonadales</taxon>
        <taxon>Aeromonadaceae</taxon>
        <taxon>Pseudaeromonas</taxon>
    </lineage>
</organism>
<evidence type="ECO:0000256" key="4">
    <source>
        <dbReference type="ARBA" id="ARBA00022475"/>
    </source>
</evidence>
<name>A0ABP8Q913_9GAMM</name>
<keyword evidence="5" id="KW-0997">Cell inner membrane</keyword>
<feature type="domain" description="ABC transmembrane type-1" evidence="12">
    <location>
        <begin position="34"/>
        <end position="219"/>
    </location>
</feature>
<feature type="transmembrane region" description="Helical" evidence="11">
    <location>
        <begin position="23"/>
        <end position="41"/>
    </location>
</feature>
<gene>
    <name evidence="13" type="ORF">GCM10023095_19620</name>
</gene>
<proteinExistence type="inferred from homology"/>
<keyword evidence="3" id="KW-0813">Transport</keyword>
<dbReference type="Gene3D" id="1.10.3720.10">
    <property type="entry name" value="MetI-like"/>
    <property type="match status" value="1"/>
</dbReference>
<dbReference type="EMBL" id="BAABFC010000012">
    <property type="protein sequence ID" value="GAA4499442.1"/>
    <property type="molecule type" value="Genomic_DNA"/>
</dbReference>
<keyword evidence="14" id="KW-1185">Reference proteome</keyword>
<dbReference type="SUPFAM" id="SSF161098">
    <property type="entry name" value="MetI-like"/>
    <property type="match status" value="1"/>
</dbReference>
<keyword evidence="6 11" id="KW-0812">Transmembrane</keyword>
<keyword evidence="7" id="KW-0029">Amino-acid transport</keyword>
<feature type="transmembrane region" description="Helical" evidence="11">
    <location>
        <begin position="53"/>
        <end position="74"/>
    </location>
</feature>
<comment type="similarity">
    <text evidence="2">Belongs to the binding-protein-dependent transport system permease family. HisMQ subfamily.</text>
</comment>
<dbReference type="PANTHER" id="PTHR30614">
    <property type="entry name" value="MEMBRANE COMPONENT OF AMINO ACID ABC TRANSPORTER"/>
    <property type="match status" value="1"/>
</dbReference>
<evidence type="ECO:0000256" key="7">
    <source>
        <dbReference type="ARBA" id="ARBA00022970"/>
    </source>
</evidence>
<protein>
    <recommendedName>
        <fullName evidence="10">Arginine ABC transporter permease protein ArtM</fullName>
    </recommendedName>
</protein>
<keyword evidence="8 11" id="KW-1133">Transmembrane helix</keyword>
<dbReference type="InterPro" id="IPR043429">
    <property type="entry name" value="ArtM/GltK/GlnP/TcyL/YhdX-like"/>
</dbReference>
<sequence>MDSLQHYGAQLLAGAGLTLKLTLGGYLLAALLALPLALLLYRRPRLLTPLARLYVSFFRGTPLLGQLFLLYYGAGQFRPELQALGLWGLLRDPFNCALLTFSLNSAAYQAAILLGGLQGVKAGEMEAARAYGFRPVQLYRLILLPNAYRIAFPALGNELILLLKGGAVASIVTLLDLMGQTRRLFSQTFDFTVYCYAALGYLVITSSLVWLWHRLERRLMRHLQPAAPPPTQRLALSH</sequence>
<evidence type="ECO:0000256" key="8">
    <source>
        <dbReference type="ARBA" id="ARBA00022989"/>
    </source>
</evidence>
<evidence type="ECO:0000259" key="12">
    <source>
        <dbReference type="Pfam" id="PF00528"/>
    </source>
</evidence>
<reference evidence="14" key="1">
    <citation type="journal article" date="2019" name="Int. J. Syst. Evol. Microbiol.">
        <title>The Global Catalogue of Microorganisms (GCM) 10K type strain sequencing project: providing services to taxonomists for standard genome sequencing and annotation.</title>
        <authorList>
            <consortium name="The Broad Institute Genomics Platform"/>
            <consortium name="The Broad Institute Genome Sequencing Center for Infectious Disease"/>
            <person name="Wu L."/>
            <person name="Ma J."/>
        </authorList>
    </citation>
    <scope>NUCLEOTIDE SEQUENCE [LARGE SCALE GENOMIC DNA]</scope>
    <source>
        <strain evidence="14">JCM 32226</strain>
    </source>
</reference>